<dbReference type="Proteomes" id="UP000073492">
    <property type="component" value="Unassembled WGS sequence"/>
</dbReference>
<evidence type="ECO:0000259" key="2">
    <source>
        <dbReference type="Pfam" id="PF16335"/>
    </source>
</evidence>
<gene>
    <name evidence="4" type="ORF">AC579_8547</name>
</gene>
<feature type="domain" description="Glutaminase A central" evidence="2">
    <location>
        <begin position="401"/>
        <end position="749"/>
    </location>
</feature>
<organism evidence="4 5">
    <name type="scientific">Pseudocercospora musae</name>
    <dbReference type="NCBI Taxonomy" id="113226"/>
    <lineage>
        <taxon>Eukaryota</taxon>
        <taxon>Fungi</taxon>
        <taxon>Dikarya</taxon>
        <taxon>Ascomycota</taxon>
        <taxon>Pezizomycotina</taxon>
        <taxon>Dothideomycetes</taxon>
        <taxon>Dothideomycetidae</taxon>
        <taxon>Mycosphaerellales</taxon>
        <taxon>Mycosphaerellaceae</taxon>
        <taxon>Pseudocercospora</taxon>
    </lineage>
</organism>
<dbReference type="Pfam" id="PF16335">
    <property type="entry name" value="GtaA_6_Hairpin"/>
    <property type="match status" value="1"/>
</dbReference>
<evidence type="ECO:0000313" key="5">
    <source>
        <dbReference type="Proteomes" id="UP000073492"/>
    </source>
</evidence>
<keyword evidence="5" id="KW-1185">Reference proteome</keyword>
<keyword evidence="1" id="KW-0472">Membrane</keyword>
<reference evidence="4 5" key="1">
    <citation type="submission" date="2015-07" db="EMBL/GenBank/DDBJ databases">
        <title>Comparative genomics of the Sigatoka disease complex on banana suggests a link between parallel evolutionary changes in Pseudocercospora fijiensis and Pseudocercospora eumusae and increased virulence on the banana host.</title>
        <authorList>
            <person name="Chang T.-C."/>
            <person name="Salvucci A."/>
            <person name="Crous P.W."/>
            <person name="Stergiopoulos I."/>
        </authorList>
    </citation>
    <scope>NUCLEOTIDE SEQUENCE [LARGE SCALE GENOMIC DNA]</scope>
    <source>
        <strain evidence="4 5">CBS 116634</strain>
    </source>
</reference>
<protein>
    <recommendedName>
        <fullName evidence="6">Glutaminase</fullName>
    </recommendedName>
</protein>
<feature type="transmembrane region" description="Helical" evidence="1">
    <location>
        <begin position="39"/>
        <end position="72"/>
    </location>
</feature>
<proteinExistence type="predicted"/>
<evidence type="ECO:0000256" key="1">
    <source>
        <dbReference type="SAM" id="Phobius"/>
    </source>
</evidence>
<dbReference type="InterPro" id="IPR052743">
    <property type="entry name" value="Glutaminase_GtaA"/>
</dbReference>
<comment type="caution">
    <text evidence="4">The sequence shown here is derived from an EMBL/GenBank/DDBJ whole genome shotgun (WGS) entry which is preliminary data.</text>
</comment>
<keyword evidence="1" id="KW-0812">Transmembrane</keyword>
<dbReference type="OrthoDB" id="3918848at2759"/>
<dbReference type="AlphaFoldDB" id="A0A139I946"/>
<dbReference type="PANTHER" id="PTHR31987:SF14">
    <property type="entry name" value="PUTATIVE (AFU_ORTHOLOGUE AFUA_6G09910)-RELATED"/>
    <property type="match status" value="1"/>
</dbReference>
<evidence type="ECO:0000313" key="4">
    <source>
        <dbReference type="EMBL" id="KXT11062.1"/>
    </source>
</evidence>
<sequence length="763" mass="83455">MARDDYVPILRDEPSSQYLRTWTGDPLHRRTQPRRRRHICCGCCHLAARFPLVVGIMALTLYGAVFTALLYMCITDNVHPVSAFSSASTSDAASFSPILPPSYPLGVHNPYLSAWMPGTKAANLPSSKPQFWNGQQLSWSVIARVDEKAYSLFGVPSPGEDITAGTVRGATYTSTHSSFFVDAGSATFALDFFSPVAPNNYVRHSLPFSYLTVSASANDGKKHPVQIYTDIDSSWTGHFEEDVDVVWNSTASANSTTVMTLASINGAPFSEVNDMAQWGTAVYCSRPTDSDANALTHSVAALERTRSDFVQHGEIRRDDDALTTWQPGAGLAYSHDLGSIESTTNATFAIGYVRDPDKSACSDDDWIVCGCHLALDDFAAADAESREFDSVVAANAESVGGYKYNNIIQLSVPQTFGAMELTIADNLNTSDVMVFQKEISSDGNVNTIDVIFPLSPMLYLMAPEWIRLLSEPVVRYLATGRWDVNFTIHDIGAHYPNATGHDDGLAEPMPLEECGDIILLAYMYQTATGNTHWAAQFSSMFQTYADYLVERGLHPGNQLSSDDGAGASANQTSLAMKSAIALNAYGRMTAQKNYSDVGLHFADVLYNQGEGLDSDRTHFTLVQGEDESWTTAYNLYIDVLLELETFPSEAYTLQSAYYPSVRAESGVALDSRVNWGKTDWMLWAAAVARRSGNEDVKHMFVDDVHAFISNGQSTIPLGDRFYVGTNGTHEAGTWDSYRARPVVGGHFALMALDALTWWVGDAG</sequence>
<dbReference type="EMBL" id="LFZO01000221">
    <property type="protein sequence ID" value="KXT11062.1"/>
    <property type="molecule type" value="Genomic_DNA"/>
</dbReference>
<dbReference type="STRING" id="113226.A0A139I946"/>
<dbReference type="PANTHER" id="PTHR31987">
    <property type="entry name" value="GLUTAMINASE A-RELATED"/>
    <property type="match status" value="1"/>
</dbReference>
<dbReference type="Pfam" id="PF17168">
    <property type="entry name" value="DUF5127"/>
    <property type="match status" value="1"/>
</dbReference>
<feature type="domain" description="Glutaminase A N-terminal" evidence="3">
    <location>
        <begin position="175"/>
        <end position="357"/>
    </location>
</feature>
<evidence type="ECO:0008006" key="6">
    <source>
        <dbReference type="Google" id="ProtNLM"/>
    </source>
</evidence>
<dbReference type="InterPro" id="IPR033433">
    <property type="entry name" value="GtaA_N"/>
</dbReference>
<keyword evidence="1" id="KW-1133">Transmembrane helix</keyword>
<dbReference type="InterPro" id="IPR032514">
    <property type="entry name" value="GtaA_central"/>
</dbReference>
<name>A0A139I946_9PEZI</name>
<evidence type="ECO:0000259" key="3">
    <source>
        <dbReference type="Pfam" id="PF17168"/>
    </source>
</evidence>
<accession>A0A139I946</accession>